<comment type="similarity">
    <text evidence="6">Belongs to the ThrE exporter (TC 2.A.79) family.</text>
</comment>
<dbReference type="PANTHER" id="PTHR34390">
    <property type="entry name" value="UPF0442 PROTEIN YJJB-RELATED"/>
    <property type="match status" value="1"/>
</dbReference>
<evidence type="ECO:0000256" key="6">
    <source>
        <dbReference type="ARBA" id="ARBA00034125"/>
    </source>
</evidence>
<sequence>MTNEDQFRMGVEADAVVRLGMLLMGAGTSGYRVIRGMKRAARALGFDRVDAVIGVTQITSTIHKGSEFRTVVAKSQTPAVDASRIEALENLTHHMHRRITAEQLNAELDTIEFTVVKRWSSIVLALAAAFACASFAVLNHFDWLEAGIVAVSAGCGQYTRHRLHRMRMHQLGCVAAAGTVASLSYFAITRILLLLGFDSDYTMTAGYVAAVLFLIPGFPLFSAMIDLGRFDFEAGTARLMYALTIIATATFSVAMVSWGTGLNPEPVHGDPHPAWLFIAGIASFVGIAGFAFLFNSSRRMVLVAAVVGTAANLIRLLLEECGATAYFAAFVGGVIIGLVGAVASKKVRLPRITTTVPAAIILIPGTAMFRAVYYLNNGDMDHALSNVATAAMVVFSISAGLVLARLLTDRAWTFGHLIEFDKPLA</sequence>
<feature type="transmembrane region" description="Helical" evidence="7">
    <location>
        <begin position="171"/>
        <end position="193"/>
    </location>
</feature>
<evidence type="ECO:0000256" key="3">
    <source>
        <dbReference type="ARBA" id="ARBA00022692"/>
    </source>
</evidence>
<feature type="transmembrane region" description="Helical" evidence="7">
    <location>
        <begin position="205"/>
        <end position="227"/>
    </location>
</feature>
<feature type="transmembrane region" description="Helical" evidence="7">
    <location>
        <begin position="274"/>
        <end position="294"/>
    </location>
</feature>
<feature type="transmembrane region" description="Helical" evidence="7">
    <location>
        <begin position="301"/>
        <end position="318"/>
    </location>
</feature>
<evidence type="ECO:0000259" key="9">
    <source>
        <dbReference type="Pfam" id="PF12821"/>
    </source>
</evidence>
<dbReference type="PANTHER" id="PTHR34390:SF2">
    <property type="entry name" value="SUCCINATE TRANSPORTER SUBUNIT YJJP-RELATED"/>
    <property type="match status" value="1"/>
</dbReference>
<evidence type="ECO:0000313" key="11">
    <source>
        <dbReference type="Proteomes" id="UP000615580"/>
    </source>
</evidence>
<keyword evidence="5 7" id="KW-0472">Membrane</keyword>
<feature type="domain" description="Threonine/serine exporter-like N-terminal" evidence="8">
    <location>
        <begin position="15"/>
        <end position="256"/>
    </location>
</feature>
<comment type="subcellular location">
    <subcellularLocation>
        <location evidence="1">Cell membrane</location>
        <topology evidence="1">Multi-pass membrane protein</topology>
    </subcellularLocation>
</comment>
<dbReference type="InterPro" id="IPR010619">
    <property type="entry name" value="ThrE-like_N"/>
</dbReference>
<accession>A0ABS0LBH5</accession>
<feature type="transmembrane region" description="Helical" evidence="7">
    <location>
        <begin position="15"/>
        <end position="34"/>
    </location>
</feature>
<evidence type="ECO:0000256" key="1">
    <source>
        <dbReference type="ARBA" id="ARBA00004651"/>
    </source>
</evidence>
<feature type="domain" description="Threonine/Serine exporter ThrE" evidence="9">
    <location>
        <begin position="281"/>
        <end position="405"/>
    </location>
</feature>
<evidence type="ECO:0000259" key="8">
    <source>
        <dbReference type="Pfam" id="PF06738"/>
    </source>
</evidence>
<feature type="transmembrane region" description="Helical" evidence="7">
    <location>
        <begin position="387"/>
        <end position="407"/>
    </location>
</feature>
<feature type="transmembrane region" description="Helical" evidence="7">
    <location>
        <begin position="324"/>
        <end position="343"/>
    </location>
</feature>
<dbReference type="Pfam" id="PF06738">
    <property type="entry name" value="ThrE"/>
    <property type="match status" value="1"/>
</dbReference>
<gene>
    <name evidence="10" type="ORF">I4J41_05155</name>
</gene>
<keyword evidence="4 7" id="KW-1133">Transmembrane helix</keyword>
<dbReference type="InterPro" id="IPR050539">
    <property type="entry name" value="ThrE_Dicarb/AminoAcid_Exp"/>
</dbReference>
<evidence type="ECO:0000256" key="7">
    <source>
        <dbReference type="SAM" id="Phobius"/>
    </source>
</evidence>
<proteinExistence type="inferred from homology"/>
<comment type="caution">
    <text evidence="10">The sequence shown here is derived from an EMBL/GenBank/DDBJ whole genome shotgun (WGS) entry which is preliminary data.</text>
</comment>
<dbReference type="InterPro" id="IPR024528">
    <property type="entry name" value="ThrE_2"/>
</dbReference>
<evidence type="ECO:0000256" key="5">
    <source>
        <dbReference type="ARBA" id="ARBA00023136"/>
    </source>
</evidence>
<keyword evidence="11" id="KW-1185">Reference proteome</keyword>
<reference evidence="10 11" key="1">
    <citation type="journal article" date="2020" name="J. Clin. Microbiol.">
        <title>Assessing the Genetic Diversity of Austrian Corynebacterium diphtheriae Clinical Isolates, 2011-2019.</title>
        <authorList>
            <person name="Schaeffer J."/>
            <person name="Huhulescu S."/>
            <person name="Stoeger A."/>
            <person name="Allerberger F."/>
            <person name="Ruppitsch W."/>
        </authorList>
    </citation>
    <scope>NUCLEOTIDE SEQUENCE [LARGE SCALE GENOMIC DNA]</scope>
    <source>
        <strain evidence="10 11">04-17</strain>
    </source>
</reference>
<dbReference type="EMBL" id="JADQUG010000015">
    <property type="protein sequence ID" value="MBG9354011.1"/>
    <property type="molecule type" value="Genomic_DNA"/>
</dbReference>
<keyword evidence="3 7" id="KW-0812">Transmembrane</keyword>
<name>A0ABS0LBH5_9CORY</name>
<organism evidence="10 11">
    <name type="scientific">Corynebacterium belfantii</name>
    <dbReference type="NCBI Taxonomy" id="2014537"/>
    <lineage>
        <taxon>Bacteria</taxon>
        <taxon>Bacillati</taxon>
        <taxon>Actinomycetota</taxon>
        <taxon>Actinomycetes</taxon>
        <taxon>Mycobacteriales</taxon>
        <taxon>Corynebacteriaceae</taxon>
        <taxon>Corynebacterium</taxon>
    </lineage>
</organism>
<evidence type="ECO:0000313" key="10">
    <source>
        <dbReference type="EMBL" id="MBG9354011.1"/>
    </source>
</evidence>
<protein>
    <submittedName>
        <fullName evidence="10">Threonine/serine exporter family protein</fullName>
    </submittedName>
</protein>
<feature type="transmembrane region" description="Helical" evidence="7">
    <location>
        <begin position="239"/>
        <end position="262"/>
    </location>
</feature>
<dbReference type="Pfam" id="PF12821">
    <property type="entry name" value="ThrE_2"/>
    <property type="match status" value="1"/>
</dbReference>
<evidence type="ECO:0000256" key="4">
    <source>
        <dbReference type="ARBA" id="ARBA00022989"/>
    </source>
</evidence>
<evidence type="ECO:0000256" key="2">
    <source>
        <dbReference type="ARBA" id="ARBA00022475"/>
    </source>
</evidence>
<feature type="transmembrane region" description="Helical" evidence="7">
    <location>
        <begin position="355"/>
        <end position="375"/>
    </location>
</feature>
<dbReference type="Proteomes" id="UP000615580">
    <property type="component" value="Unassembled WGS sequence"/>
</dbReference>
<keyword evidence="2" id="KW-1003">Cell membrane</keyword>